<proteinExistence type="predicted"/>
<feature type="compositionally biased region" description="Polar residues" evidence="1">
    <location>
        <begin position="13"/>
        <end position="32"/>
    </location>
</feature>
<comment type="caution">
    <text evidence="2">The sequence shown here is derived from an EMBL/GenBank/DDBJ whole genome shotgun (WGS) entry which is preliminary data.</text>
</comment>
<keyword evidence="3" id="KW-1185">Reference proteome</keyword>
<evidence type="ECO:0000256" key="1">
    <source>
        <dbReference type="SAM" id="MobiDB-lite"/>
    </source>
</evidence>
<dbReference type="EMBL" id="BQNB010017486">
    <property type="protein sequence ID" value="GJT63751.1"/>
    <property type="molecule type" value="Genomic_DNA"/>
</dbReference>
<evidence type="ECO:0008006" key="4">
    <source>
        <dbReference type="Google" id="ProtNLM"/>
    </source>
</evidence>
<dbReference type="Proteomes" id="UP001151760">
    <property type="component" value="Unassembled WGS sequence"/>
</dbReference>
<reference evidence="2" key="1">
    <citation type="journal article" date="2022" name="Int. J. Mol. Sci.">
        <title>Draft Genome of Tanacetum Coccineum: Genomic Comparison of Closely Related Tanacetum-Family Plants.</title>
        <authorList>
            <person name="Yamashiro T."/>
            <person name="Shiraishi A."/>
            <person name="Nakayama K."/>
            <person name="Satake H."/>
        </authorList>
    </citation>
    <scope>NUCLEOTIDE SEQUENCE</scope>
</reference>
<accession>A0ABQ5FKC3</accession>
<evidence type="ECO:0000313" key="2">
    <source>
        <dbReference type="EMBL" id="GJT63751.1"/>
    </source>
</evidence>
<name>A0ABQ5FKC3_9ASTR</name>
<organism evidence="2 3">
    <name type="scientific">Tanacetum coccineum</name>
    <dbReference type="NCBI Taxonomy" id="301880"/>
    <lineage>
        <taxon>Eukaryota</taxon>
        <taxon>Viridiplantae</taxon>
        <taxon>Streptophyta</taxon>
        <taxon>Embryophyta</taxon>
        <taxon>Tracheophyta</taxon>
        <taxon>Spermatophyta</taxon>
        <taxon>Magnoliopsida</taxon>
        <taxon>eudicotyledons</taxon>
        <taxon>Gunneridae</taxon>
        <taxon>Pentapetalae</taxon>
        <taxon>asterids</taxon>
        <taxon>campanulids</taxon>
        <taxon>Asterales</taxon>
        <taxon>Asteraceae</taxon>
        <taxon>Asteroideae</taxon>
        <taxon>Anthemideae</taxon>
        <taxon>Anthemidinae</taxon>
        <taxon>Tanacetum</taxon>
    </lineage>
</organism>
<reference evidence="2" key="2">
    <citation type="submission" date="2022-01" db="EMBL/GenBank/DDBJ databases">
        <authorList>
            <person name="Yamashiro T."/>
            <person name="Shiraishi A."/>
            <person name="Satake H."/>
            <person name="Nakayama K."/>
        </authorList>
    </citation>
    <scope>NUCLEOTIDE SEQUENCE</scope>
</reference>
<evidence type="ECO:0000313" key="3">
    <source>
        <dbReference type="Proteomes" id="UP001151760"/>
    </source>
</evidence>
<feature type="region of interest" description="Disordered" evidence="1">
    <location>
        <begin position="1"/>
        <end position="39"/>
    </location>
</feature>
<gene>
    <name evidence="2" type="ORF">Tco_1015231</name>
</gene>
<sequence length="362" mass="40779">MKNLRMLAETHHQSPPSQADKPQSSHAPSTEASDTDSSCDDILKKYDNILPLTERQLVKDQTDKFVEASMSSLDKSSNTINDLYKGLNIITELLQEINNAVKDDSAYALKQDKELAAWAKSSTNMAWNIGSRLSGLERAQNHIQYSMSSPKEDPHSINPIMTEMYEVFKGQSLGSVTPTLALTHILANEKGIENESEEDPLKKLVPASTIVLPDPDEEIKVPYMINGKINQSGAKRGLIRWTDPKKIASAKTSEKFKKAQDAEHQVLKREHTEKVRKSLELEPEYGIFFTNEFGDQAFKRWSDIDKVGIEALVSYLVAASMVQLPKNARFRIKLKKLIAEHLDQEKLKPKKVKLEALGYEMN</sequence>
<protein>
    <recommendedName>
        <fullName evidence="4">Phosphoprotein</fullName>
    </recommendedName>
</protein>